<name>A0A6H2H096_9BACL</name>
<reference evidence="1 2" key="1">
    <citation type="submission" date="2020-04" db="EMBL/GenBank/DDBJ databases">
        <title>Novel Paenibacillus strain UniB2 isolated from commercial digestive syrup.</title>
        <authorList>
            <person name="Thorat V."/>
            <person name="Kirdat K."/>
            <person name="Tiwarekar B."/>
            <person name="Yadav A."/>
        </authorList>
    </citation>
    <scope>NUCLEOTIDE SEQUENCE [LARGE SCALE GENOMIC DNA]</scope>
    <source>
        <strain evidence="1 2">UniB2</strain>
    </source>
</reference>
<dbReference type="RefSeq" id="WP_168908654.1">
    <property type="nucleotide sequence ID" value="NZ_CP051428.1"/>
</dbReference>
<protein>
    <submittedName>
        <fullName evidence="1">DUF2634 domain-containing protein</fullName>
    </submittedName>
</protein>
<gene>
    <name evidence="1" type="ORF">HGI30_17040</name>
</gene>
<dbReference type="KEGG" id="palr:HGI30_17040"/>
<proteinExistence type="predicted"/>
<dbReference type="Pfam" id="PF10934">
    <property type="entry name" value="Sheath_initiator"/>
    <property type="match status" value="1"/>
</dbReference>
<accession>A0A6H2H096</accession>
<dbReference type="Proteomes" id="UP000502136">
    <property type="component" value="Chromosome"/>
</dbReference>
<evidence type="ECO:0000313" key="2">
    <source>
        <dbReference type="Proteomes" id="UP000502136"/>
    </source>
</evidence>
<keyword evidence="2" id="KW-1185">Reference proteome</keyword>
<evidence type="ECO:0000313" key="1">
    <source>
        <dbReference type="EMBL" id="QJC53111.1"/>
    </source>
</evidence>
<sequence>MSVPEQTGLDWTAAEEIERPSLTYPIHLDGRTGGRIDGLAAMRQFVFKQLSTVRWEHEVYTGEIGLERSSYDIEAAVEEALLADSRVLAVEDMQTKREGDGVALTFTVRTVFGSFKEEAKSGV</sequence>
<dbReference type="AlphaFoldDB" id="A0A6H2H096"/>
<dbReference type="InterPro" id="IPR020288">
    <property type="entry name" value="Sheath_initiator"/>
</dbReference>
<dbReference type="EMBL" id="CP051428">
    <property type="protein sequence ID" value="QJC53111.1"/>
    <property type="molecule type" value="Genomic_DNA"/>
</dbReference>
<organism evidence="1 2">
    <name type="scientific">Paenibacillus albicereus</name>
    <dbReference type="NCBI Taxonomy" id="2726185"/>
    <lineage>
        <taxon>Bacteria</taxon>
        <taxon>Bacillati</taxon>
        <taxon>Bacillota</taxon>
        <taxon>Bacilli</taxon>
        <taxon>Bacillales</taxon>
        <taxon>Paenibacillaceae</taxon>
        <taxon>Paenibacillus</taxon>
    </lineage>
</organism>